<name>A0AB74UBH8_9GAMM</name>
<dbReference type="RefSeq" id="WP_353980023.1">
    <property type="nucleotide sequence ID" value="NZ_CP159578.1"/>
</dbReference>
<evidence type="ECO:0008006" key="2">
    <source>
        <dbReference type="Google" id="ProtNLM"/>
    </source>
</evidence>
<dbReference type="SUPFAM" id="SSF53850">
    <property type="entry name" value="Periplasmic binding protein-like II"/>
    <property type="match status" value="1"/>
</dbReference>
<organism evidence="1">
    <name type="scientific">Salinicola endophyticus</name>
    <dbReference type="NCBI Taxonomy" id="1949083"/>
    <lineage>
        <taxon>Bacteria</taxon>
        <taxon>Pseudomonadati</taxon>
        <taxon>Pseudomonadota</taxon>
        <taxon>Gammaproteobacteria</taxon>
        <taxon>Oceanospirillales</taxon>
        <taxon>Halomonadaceae</taxon>
        <taxon>Salinicola</taxon>
    </lineage>
</organism>
<dbReference type="AlphaFoldDB" id="A0AB74UBH8"/>
<evidence type="ECO:0000313" key="1">
    <source>
        <dbReference type="EMBL" id="XCJ79065.1"/>
    </source>
</evidence>
<proteinExistence type="predicted"/>
<dbReference type="EMBL" id="CP159578">
    <property type="protein sequence ID" value="XCJ79065.1"/>
    <property type="molecule type" value="Genomic_DNA"/>
</dbReference>
<protein>
    <recommendedName>
        <fullName evidence="2">Phosphate ABC transporter substrate-binding protein</fullName>
    </recommendedName>
</protein>
<sequence>MRPPLIACLCLVAALLFTVKSRGDDPMVVLIANPSVIQSSLSLETVRAIFAMRQRTLADGQAVHVFVLPDGDPLHEAFAKKILGVYPHQLRLAWDRAVFSGTGQAPNEVATASAMLKAVASTPGGIGYVYRSELTNQVRVLDIE</sequence>
<gene>
    <name evidence="1" type="ORF">ABV408_16700</name>
</gene>
<accession>A0AB74UBH8</accession>
<reference evidence="1" key="1">
    <citation type="submission" date="2024-06" db="EMBL/GenBank/DDBJ databases">
        <title>Complete genome of Salinicola endophyticus HNIBRBA4755.</title>
        <authorList>
            <person name="Shin S.Y."/>
            <person name="Kang H."/>
            <person name="Song J."/>
        </authorList>
    </citation>
    <scope>NUCLEOTIDE SEQUENCE</scope>
    <source>
        <strain evidence="1">HNIBRBA4755</strain>
    </source>
</reference>
<dbReference type="Gene3D" id="3.40.190.10">
    <property type="entry name" value="Periplasmic binding protein-like II"/>
    <property type="match status" value="1"/>
</dbReference>